<accession>A0A1C3HN91</accession>
<dbReference type="EMBL" id="LT575491">
    <property type="protein sequence ID" value="SAY46485.1"/>
    <property type="molecule type" value="Genomic_DNA"/>
</dbReference>
<organism evidence="1">
    <name type="scientific">Serratia marcescens</name>
    <dbReference type="NCBI Taxonomy" id="615"/>
    <lineage>
        <taxon>Bacteria</taxon>
        <taxon>Pseudomonadati</taxon>
        <taxon>Pseudomonadota</taxon>
        <taxon>Gammaproteobacteria</taxon>
        <taxon>Enterobacterales</taxon>
        <taxon>Yersiniaceae</taxon>
        <taxon>Serratia</taxon>
    </lineage>
</organism>
<gene>
    <name evidence="1" type="ORF">PWN146_05254</name>
</gene>
<evidence type="ECO:0000313" key="1">
    <source>
        <dbReference type="EMBL" id="SAY46485.1"/>
    </source>
</evidence>
<proteinExistence type="predicted"/>
<dbReference type="AlphaFoldDB" id="A0A1C3HN91"/>
<protein>
    <submittedName>
        <fullName evidence="1">Uncharacterized protein</fullName>
    </submittedName>
</protein>
<sequence>MKCSAYLTASIMTFDTMKCISLTERDQELFARAALSYRYEYEDKSPNHAVPGFASASA</sequence>
<name>A0A1C3HN91_SERMA</name>
<reference evidence="1" key="1">
    <citation type="submission" date="2016-05" db="EMBL/GenBank/DDBJ databases">
        <authorList>
            <person name="Lavstsen T."/>
            <person name="Jespersen J.S."/>
        </authorList>
    </citation>
    <scope>NUCLEOTIDE SEQUENCE</scope>
    <source>
        <strain evidence="1">PWN146_assembly</strain>
    </source>
</reference>